<organism evidence="1 2">
    <name type="scientific">Rangifer tarandus platyrhynchus</name>
    <name type="common">Svalbard reindeer</name>
    <dbReference type="NCBI Taxonomy" id="3082113"/>
    <lineage>
        <taxon>Eukaryota</taxon>
        <taxon>Metazoa</taxon>
        <taxon>Chordata</taxon>
        <taxon>Craniata</taxon>
        <taxon>Vertebrata</taxon>
        <taxon>Euteleostomi</taxon>
        <taxon>Mammalia</taxon>
        <taxon>Eutheria</taxon>
        <taxon>Laurasiatheria</taxon>
        <taxon>Artiodactyla</taxon>
        <taxon>Ruminantia</taxon>
        <taxon>Pecora</taxon>
        <taxon>Cervidae</taxon>
        <taxon>Odocoileinae</taxon>
        <taxon>Rangifer</taxon>
    </lineage>
</organism>
<proteinExistence type="predicted"/>
<reference evidence="1" key="2">
    <citation type="submission" date="2025-03" db="EMBL/GenBank/DDBJ databases">
        <authorList>
            <consortium name="ELIXIR-Norway"/>
            <consortium name="Elixir Norway"/>
        </authorList>
    </citation>
    <scope>NUCLEOTIDE SEQUENCE</scope>
</reference>
<evidence type="ECO:0000313" key="1">
    <source>
        <dbReference type="EMBL" id="CAM9331913.1"/>
    </source>
</evidence>
<dbReference type="EMBL" id="OX596085">
    <property type="protein sequence ID" value="CAM9331913.1"/>
    <property type="molecule type" value="Genomic_DNA"/>
</dbReference>
<protein>
    <submittedName>
        <fullName evidence="1">Uncharacterized protein</fullName>
    </submittedName>
</protein>
<reference evidence="1" key="1">
    <citation type="submission" date="2023-05" db="EMBL/GenBank/DDBJ databases">
        <authorList>
            <consortium name="ELIXIR-Norway"/>
        </authorList>
    </citation>
    <scope>NUCLEOTIDE SEQUENCE</scope>
</reference>
<dbReference type="Proteomes" id="UP001162501">
    <property type="component" value="Chromosome 1"/>
</dbReference>
<evidence type="ECO:0000313" key="2">
    <source>
        <dbReference type="Proteomes" id="UP001162501"/>
    </source>
</evidence>
<sequence>MKKQAIRNCLNKLFTNGDIWLANKHMKRYSTSSVIREIQSKITLRYCLDFPGGPVVKTPCLCYRRHWFIPGQGLRSCKSSSTAKNPTNQTNNSKTMRCYHLPIRTAKIKDPSYQV</sequence>
<name>A0AC59Y2Q6_RANTA</name>
<accession>A0AC59Y2Q6</accession>
<gene>
    <name evidence="1" type="ORF">MRATA1EN22A_LOCUS1074</name>
</gene>